<reference evidence="4 5" key="1">
    <citation type="journal article" date="2014" name="Genome Biol. Evol.">
        <title>Comparative genomics and transcriptomics analyses reveal divergent lifestyle features of nematode endoparasitic fungus Hirsutella minnesotensis.</title>
        <authorList>
            <person name="Lai Y."/>
            <person name="Liu K."/>
            <person name="Zhang X."/>
            <person name="Zhang X."/>
            <person name="Li K."/>
            <person name="Wang N."/>
            <person name="Shu C."/>
            <person name="Wu Y."/>
            <person name="Wang C."/>
            <person name="Bushley K.E."/>
            <person name="Xiang M."/>
            <person name="Liu X."/>
        </authorList>
    </citation>
    <scope>NUCLEOTIDE SEQUENCE [LARGE SCALE GENOMIC DNA]</scope>
    <source>
        <strain evidence="4 5">3608</strain>
    </source>
</reference>
<dbReference type="GO" id="GO:0019544">
    <property type="term" value="P:L-arginine catabolic process to L-glutamate"/>
    <property type="evidence" value="ECO:0007669"/>
    <property type="project" value="TreeGrafter"/>
</dbReference>
<dbReference type="PANTHER" id="PTHR11986:SF18">
    <property type="entry name" value="ORNITHINE AMINOTRANSFERASE, MITOCHONDRIAL"/>
    <property type="match status" value="1"/>
</dbReference>
<dbReference type="InterPro" id="IPR015421">
    <property type="entry name" value="PyrdxlP-dep_Trfase_major"/>
</dbReference>
<dbReference type="InterPro" id="IPR015422">
    <property type="entry name" value="PyrdxlP-dep_Trfase_small"/>
</dbReference>
<organism evidence="4 5">
    <name type="scientific">Hirsutella minnesotensis 3608</name>
    <dbReference type="NCBI Taxonomy" id="1043627"/>
    <lineage>
        <taxon>Eukaryota</taxon>
        <taxon>Fungi</taxon>
        <taxon>Dikarya</taxon>
        <taxon>Ascomycota</taxon>
        <taxon>Pezizomycotina</taxon>
        <taxon>Sordariomycetes</taxon>
        <taxon>Hypocreomycetidae</taxon>
        <taxon>Hypocreales</taxon>
        <taxon>Ophiocordycipitaceae</taxon>
        <taxon>Hirsutella</taxon>
    </lineage>
</organism>
<gene>
    <name evidence="4" type="ORF">HIM_10600</name>
</gene>
<name>A0A0F8A237_9HYPO</name>
<protein>
    <submittedName>
        <fullName evidence="4">Uncharacterized protein</fullName>
    </submittedName>
</protein>
<evidence type="ECO:0000256" key="3">
    <source>
        <dbReference type="ARBA" id="ARBA00022898"/>
    </source>
</evidence>
<dbReference type="Pfam" id="PF00202">
    <property type="entry name" value="Aminotran_3"/>
    <property type="match status" value="1"/>
</dbReference>
<evidence type="ECO:0000313" key="4">
    <source>
        <dbReference type="EMBL" id="KJZ70019.1"/>
    </source>
</evidence>
<dbReference type="GO" id="GO:0005737">
    <property type="term" value="C:cytoplasm"/>
    <property type="evidence" value="ECO:0007669"/>
    <property type="project" value="TreeGrafter"/>
</dbReference>
<dbReference type="InterPro" id="IPR015424">
    <property type="entry name" value="PyrdxlP-dep_Trfase"/>
</dbReference>
<dbReference type="Gene3D" id="3.90.1150.10">
    <property type="entry name" value="Aspartate Aminotransferase, domain 1"/>
    <property type="match status" value="1"/>
</dbReference>
<evidence type="ECO:0000256" key="2">
    <source>
        <dbReference type="ARBA" id="ARBA00008954"/>
    </source>
</evidence>
<dbReference type="InterPro" id="IPR050103">
    <property type="entry name" value="Class-III_PLP-dep_AT"/>
</dbReference>
<dbReference type="Gene3D" id="3.40.640.10">
    <property type="entry name" value="Type I PLP-dependent aspartate aminotransferase-like (Major domain)"/>
    <property type="match status" value="1"/>
</dbReference>
<comment type="cofactor">
    <cofactor evidence="1">
        <name>pyridoxal 5'-phosphate</name>
        <dbReference type="ChEBI" id="CHEBI:597326"/>
    </cofactor>
</comment>
<dbReference type="GO" id="GO:0010121">
    <property type="term" value="P:L-arginine catabolic process to proline via ornithine"/>
    <property type="evidence" value="ECO:0007669"/>
    <property type="project" value="TreeGrafter"/>
</dbReference>
<dbReference type="GO" id="GO:0055129">
    <property type="term" value="P:L-proline biosynthetic process"/>
    <property type="evidence" value="ECO:0007669"/>
    <property type="project" value="UniProtKB-UniPathway"/>
</dbReference>
<keyword evidence="5" id="KW-1185">Reference proteome</keyword>
<dbReference type="AlphaFoldDB" id="A0A0F8A237"/>
<keyword evidence="3" id="KW-0663">Pyridoxal phosphate</keyword>
<dbReference type="GO" id="GO:0042802">
    <property type="term" value="F:identical protein binding"/>
    <property type="evidence" value="ECO:0007669"/>
    <property type="project" value="TreeGrafter"/>
</dbReference>
<dbReference type="PANTHER" id="PTHR11986">
    <property type="entry name" value="AMINOTRANSFERASE CLASS III"/>
    <property type="match status" value="1"/>
</dbReference>
<dbReference type="Proteomes" id="UP000054481">
    <property type="component" value="Unassembled WGS sequence"/>
</dbReference>
<dbReference type="InterPro" id="IPR005814">
    <property type="entry name" value="Aminotrans_3"/>
</dbReference>
<dbReference type="EMBL" id="KQ030656">
    <property type="protein sequence ID" value="KJZ70019.1"/>
    <property type="molecule type" value="Genomic_DNA"/>
</dbReference>
<accession>A0A0F8A237</accession>
<evidence type="ECO:0000313" key="5">
    <source>
        <dbReference type="Proteomes" id="UP000054481"/>
    </source>
</evidence>
<dbReference type="GO" id="GO:0030170">
    <property type="term" value="F:pyridoxal phosphate binding"/>
    <property type="evidence" value="ECO:0007669"/>
    <property type="project" value="InterPro"/>
</dbReference>
<dbReference type="UniPathway" id="UPA00098">
    <property type="reaction ID" value="UER00358"/>
</dbReference>
<dbReference type="SUPFAM" id="SSF53383">
    <property type="entry name" value="PLP-dependent transferases"/>
    <property type="match status" value="1"/>
</dbReference>
<dbReference type="GO" id="GO:0004587">
    <property type="term" value="F:ornithine aminotransferase activity"/>
    <property type="evidence" value="ECO:0007669"/>
    <property type="project" value="TreeGrafter"/>
</dbReference>
<sequence length="579" mass="64902">MQFPPTFSPEQSDADIVTDFDRSDLNGDVTVETSHSIARPGYEGVDWSRLPGYTVSRQRRRPRTGWVWEHGYDIESESSGHRFWLCKRCHWKRAVITHLYDAASTSQANNHMEDVHRISKGGPLSPRKKKQRTLLDMIDLDAHDARDQAVMNAVLSSFDPLHFQRLLIRWVACDDVPFNKLESPYFRELLEYANSAIIDTGSLPTHNTMLTLSNSAGQAEDWPLLAKELCQRFGYQKVTAMTSGAEAVDVACKVARGWGVKVKKIDPKEVLVLGTSENFHGFISGVWPLMEPAAGWKDFATPSDNMTNINPMTGKVLRYMHPEDFAEIFEQMHNRIAAVILEPLHGLAKNMQEEVDFCIELQKLCKKFNILFIADEIRMGSCKTGKFLSSDWMGPEHKPDLVVLGKGISGGTYPASFVLGNNDTMTLIKSCQSGSTYGCTAMAVTAVRTALSVYDEERLQERARDIHAKWVAETSTWNFPYLHYAPAFGADLNLLLDVAYENRPEHVTARRLAMVCASKGLLVAAGFNGRVRLGVALPITDEELFQGFKILRESLEELPLYGEIEGSEEGNLSIAKIFT</sequence>
<comment type="similarity">
    <text evidence="2">Belongs to the class-III pyridoxal-phosphate-dependent aminotransferase family.</text>
</comment>
<proteinExistence type="inferred from homology"/>
<evidence type="ECO:0000256" key="1">
    <source>
        <dbReference type="ARBA" id="ARBA00001933"/>
    </source>
</evidence>
<dbReference type="OrthoDB" id="10261433at2759"/>